<gene>
    <name evidence="1" type="ORF">Adu01nite_18320</name>
</gene>
<accession>A0ABQ3YSB3</accession>
<dbReference type="EMBL" id="BOML01000017">
    <property type="protein sequence ID" value="GIE00482.1"/>
    <property type="molecule type" value="Genomic_DNA"/>
</dbReference>
<comment type="caution">
    <text evidence="1">The sequence shown here is derived from an EMBL/GenBank/DDBJ whole genome shotgun (WGS) entry which is preliminary data.</text>
</comment>
<dbReference type="Proteomes" id="UP000637628">
    <property type="component" value="Unassembled WGS sequence"/>
</dbReference>
<organism evidence="1 2">
    <name type="scientific">Paractinoplanes durhamensis</name>
    <dbReference type="NCBI Taxonomy" id="113563"/>
    <lineage>
        <taxon>Bacteria</taxon>
        <taxon>Bacillati</taxon>
        <taxon>Actinomycetota</taxon>
        <taxon>Actinomycetes</taxon>
        <taxon>Micromonosporales</taxon>
        <taxon>Micromonosporaceae</taxon>
        <taxon>Paractinoplanes</taxon>
    </lineage>
</organism>
<proteinExistence type="predicted"/>
<name>A0ABQ3YSB3_9ACTN</name>
<protein>
    <submittedName>
        <fullName evidence="1">Uncharacterized protein</fullName>
    </submittedName>
</protein>
<reference evidence="1 2" key="1">
    <citation type="submission" date="2021-01" db="EMBL/GenBank/DDBJ databases">
        <title>Whole genome shotgun sequence of Actinoplanes durhamensis NBRC 14914.</title>
        <authorList>
            <person name="Komaki H."/>
            <person name="Tamura T."/>
        </authorList>
    </citation>
    <scope>NUCLEOTIDE SEQUENCE [LARGE SCALE GENOMIC DNA]</scope>
    <source>
        <strain evidence="1 2">NBRC 14914</strain>
    </source>
</reference>
<sequence length="72" mass="8051">MPKERWTGKRVAVAGRRPTWMRAGLEQRAAEERLDCCRTHWVIAADPGPVPANAARVAAVLMVAVRKGWVWS</sequence>
<evidence type="ECO:0000313" key="1">
    <source>
        <dbReference type="EMBL" id="GIE00482.1"/>
    </source>
</evidence>
<evidence type="ECO:0000313" key="2">
    <source>
        <dbReference type="Proteomes" id="UP000637628"/>
    </source>
</evidence>
<keyword evidence="2" id="KW-1185">Reference proteome</keyword>